<dbReference type="EMBL" id="ABCJ01000009">
    <property type="protein sequence ID" value="EDM23128.1"/>
    <property type="molecule type" value="Genomic_DNA"/>
</dbReference>
<dbReference type="InterPro" id="IPR019267">
    <property type="entry name" value="CRISPR-assoc_Cas6_C"/>
</dbReference>
<feature type="domain" description="CRISPR-associated protein Cas6 C-terminal" evidence="1">
    <location>
        <begin position="157"/>
        <end position="269"/>
    </location>
</feature>
<dbReference type="RefSeq" id="WP_007475280.1">
    <property type="nucleotide sequence ID" value="NZ_ABCJ01000009.1"/>
</dbReference>
<evidence type="ECO:0000313" key="3">
    <source>
        <dbReference type="Proteomes" id="UP000003288"/>
    </source>
</evidence>
<proteinExistence type="predicted"/>
<comment type="caution">
    <text evidence="2">The sequence shown here is derived from an EMBL/GenBank/DDBJ whole genome shotgun (WGS) entry which is preliminary data.</text>
</comment>
<evidence type="ECO:0000313" key="2">
    <source>
        <dbReference type="EMBL" id="EDM23128.1"/>
    </source>
</evidence>
<dbReference type="AlphaFoldDB" id="A0AAI9AGC6"/>
<reference evidence="2 3" key="1">
    <citation type="journal article" date="2011" name="Stand. Genomic Sci.">
        <title>Draft genome sequence of Caminibacter mediatlanticus strain TB-2, an epsilonproteobacterium isolated from a deep-sea hydrothermal vent.</title>
        <authorList>
            <person name="Giovannelli D."/>
            <person name="Ferriera S."/>
            <person name="Johnson J."/>
            <person name="Kravitz S."/>
            <person name="Perez-Rodriguez I."/>
            <person name="Ricci J."/>
            <person name="O'Brien C."/>
            <person name="Voordeckers J.W."/>
            <person name="Bini E."/>
            <person name="Vetriani C."/>
        </authorList>
    </citation>
    <scope>NUCLEOTIDE SEQUENCE [LARGE SCALE GENOMIC DNA]</scope>
    <source>
        <strain evidence="2 3">TB-2</strain>
    </source>
</reference>
<accession>A0AAI9AGC6</accession>
<gene>
    <name evidence="2" type="ORF">CMTB2_05832</name>
</gene>
<sequence length="276" mass="32516">MEIKYTKITFLSDYKLPFTFIGSTIRGAFGYGLKRVVCINPSFKCDGCFAKDNCLYYDLYEKSFNKFRFAFKLDGKLNFDLYLFEEISNKTPYILSSIYKAFKEIGILRDRIKIDDFKILVNDEIVYDGEFKECKMENVKWKMEDFSHNDELITITLNFITPLRIKQDGKYVRGDELYPISILRSIYHRYLKLKDKEPQKLPFIANREVIDKNLKFIDYGRYSNRQKTKMKLGGVVGEMKLKVDENSYKLFKLGEIIGVGKQVTFGLGNMRVIDER</sequence>
<dbReference type="Proteomes" id="UP000003288">
    <property type="component" value="Unassembled WGS sequence"/>
</dbReference>
<organism evidence="2 3">
    <name type="scientific">Caminibacter mediatlanticus TB-2</name>
    <dbReference type="NCBI Taxonomy" id="391592"/>
    <lineage>
        <taxon>Bacteria</taxon>
        <taxon>Pseudomonadati</taxon>
        <taxon>Campylobacterota</taxon>
        <taxon>Epsilonproteobacteria</taxon>
        <taxon>Nautiliales</taxon>
        <taxon>Nautiliaceae</taxon>
        <taxon>Caminibacter</taxon>
    </lineage>
</organism>
<name>A0AAI9AGC6_9BACT</name>
<evidence type="ECO:0000259" key="1">
    <source>
        <dbReference type="Pfam" id="PF10040"/>
    </source>
</evidence>
<dbReference type="Pfam" id="PF10040">
    <property type="entry name" value="CRISPR_Cas6"/>
    <property type="match status" value="1"/>
</dbReference>
<dbReference type="Gene3D" id="3.30.70.1900">
    <property type="match status" value="1"/>
</dbReference>
<protein>
    <recommendedName>
        <fullName evidence="1">CRISPR-associated protein Cas6 C-terminal domain-containing protein</fullName>
    </recommendedName>
</protein>